<dbReference type="InterPro" id="IPR035069">
    <property type="entry name" value="TTHA1013/TTHA0281-like"/>
</dbReference>
<dbReference type="EMBL" id="JMQM01000001">
    <property type="protein sequence ID" value="KFB09558.1"/>
    <property type="molecule type" value="Genomic_DNA"/>
</dbReference>
<gene>
    <name evidence="2" type="ORF">EL18_00574</name>
</gene>
<name>A0A084U9C2_9HYPH</name>
<dbReference type="SUPFAM" id="SSF143100">
    <property type="entry name" value="TTHA1013/TTHA0281-like"/>
    <property type="match status" value="1"/>
</dbReference>
<dbReference type="Pfam" id="PF15919">
    <property type="entry name" value="HicB_lk_antitox"/>
    <property type="match status" value="1"/>
</dbReference>
<reference evidence="2 3" key="1">
    <citation type="submission" date="2014-05" db="EMBL/GenBank/DDBJ databases">
        <title>Draft Genome Sequence of Nitratireductor basaltis Strain UMTGB225, A Marine Bacterium Isolated from Green Barrel Tunicate.</title>
        <authorList>
            <person name="Gan H.Y."/>
        </authorList>
    </citation>
    <scope>NUCLEOTIDE SEQUENCE [LARGE SCALE GENOMIC DNA]</scope>
    <source>
        <strain evidence="2 3">UMTGB225</strain>
    </source>
</reference>
<protein>
    <recommendedName>
        <fullName evidence="1">HicB-like antitoxin of toxin-antitoxin system domain-containing protein</fullName>
    </recommendedName>
</protein>
<evidence type="ECO:0000259" key="1">
    <source>
        <dbReference type="Pfam" id="PF15919"/>
    </source>
</evidence>
<keyword evidence="3" id="KW-1185">Reference proteome</keyword>
<dbReference type="PATRIC" id="fig|472175.3.peg.594"/>
<organism evidence="2 3">
    <name type="scientific">Nitratireductor basaltis</name>
    <dbReference type="NCBI Taxonomy" id="472175"/>
    <lineage>
        <taxon>Bacteria</taxon>
        <taxon>Pseudomonadati</taxon>
        <taxon>Pseudomonadota</taxon>
        <taxon>Alphaproteobacteria</taxon>
        <taxon>Hyphomicrobiales</taxon>
        <taxon>Phyllobacteriaceae</taxon>
        <taxon>Nitratireductor</taxon>
    </lineage>
</organism>
<dbReference type="AlphaFoldDB" id="A0A084U9C2"/>
<dbReference type="Gene3D" id="3.30.160.250">
    <property type="match status" value="1"/>
</dbReference>
<sequence>MVRAVKRHYIALIHKEPESGYGVSFPDLPGVIAAASSLDEALVEASTALAFALADLPDAPQPRTLDTLRNDPRFLEDSKDAVVAAVSPAPHISEAA</sequence>
<evidence type="ECO:0000313" key="3">
    <source>
        <dbReference type="Proteomes" id="UP000053675"/>
    </source>
</evidence>
<evidence type="ECO:0000313" key="2">
    <source>
        <dbReference type="EMBL" id="KFB09558.1"/>
    </source>
</evidence>
<proteinExistence type="predicted"/>
<dbReference type="eggNOG" id="COG1598">
    <property type="taxonomic scope" value="Bacteria"/>
</dbReference>
<dbReference type="STRING" id="472175.EL18_00574"/>
<dbReference type="InterPro" id="IPR031807">
    <property type="entry name" value="HicB-like"/>
</dbReference>
<comment type="caution">
    <text evidence="2">The sequence shown here is derived from an EMBL/GenBank/DDBJ whole genome shotgun (WGS) entry which is preliminary data.</text>
</comment>
<dbReference type="OrthoDB" id="9807959at2"/>
<feature type="domain" description="HicB-like antitoxin of toxin-antitoxin system" evidence="1">
    <location>
        <begin position="9"/>
        <end position="76"/>
    </location>
</feature>
<accession>A0A084U9C2</accession>
<dbReference type="Proteomes" id="UP000053675">
    <property type="component" value="Unassembled WGS sequence"/>
</dbReference>